<dbReference type="PANTHER" id="PTHR33306:SF21">
    <property type="entry name" value="TRANSMEMBRANE PROTEIN"/>
    <property type="match status" value="1"/>
</dbReference>
<proteinExistence type="predicted"/>
<keyword evidence="3" id="KW-1185">Reference proteome</keyword>
<keyword evidence="1" id="KW-1133">Transmembrane helix</keyword>
<comment type="caution">
    <text evidence="2">The sequence shown here is derived from an EMBL/GenBank/DDBJ whole genome shotgun (WGS) entry which is preliminary data.</text>
</comment>
<keyword evidence="1" id="KW-0812">Transmembrane</keyword>
<dbReference type="PANTHER" id="PTHR33306">
    <property type="entry name" value="EXPRESSED PROTEIN-RELATED-RELATED"/>
    <property type="match status" value="1"/>
</dbReference>
<accession>A0AAN9K5Z6</accession>
<dbReference type="EMBL" id="JAYKXN010000002">
    <property type="protein sequence ID" value="KAK7310571.1"/>
    <property type="molecule type" value="Genomic_DNA"/>
</dbReference>
<organism evidence="2 3">
    <name type="scientific">Clitoria ternatea</name>
    <name type="common">Butterfly pea</name>
    <dbReference type="NCBI Taxonomy" id="43366"/>
    <lineage>
        <taxon>Eukaryota</taxon>
        <taxon>Viridiplantae</taxon>
        <taxon>Streptophyta</taxon>
        <taxon>Embryophyta</taxon>
        <taxon>Tracheophyta</taxon>
        <taxon>Spermatophyta</taxon>
        <taxon>Magnoliopsida</taxon>
        <taxon>eudicotyledons</taxon>
        <taxon>Gunneridae</taxon>
        <taxon>Pentapetalae</taxon>
        <taxon>rosids</taxon>
        <taxon>fabids</taxon>
        <taxon>Fabales</taxon>
        <taxon>Fabaceae</taxon>
        <taxon>Papilionoideae</taxon>
        <taxon>50 kb inversion clade</taxon>
        <taxon>NPAAA clade</taxon>
        <taxon>indigoferoid/millettioid clade</taxon>
        <taxon>Phaseoleae</taxon>
        <taxon>Clitoria</taxon>
    </lineage>
</organism>
<evidence type="ECO:0000313" key="2">
    <source>
        <dbReference type="EMBL" id="KAK7310571.1"/>
    </source>
</evidence>
<dbReference type="AlphaFoldDB" id="A0AAN9K5Z6"/>
<feature type="transmembrane region" description="Helical" evidence="1">
    <location>
        <begin position="21"/>
        <end position="46"/>
    </location>
</feature>
<protein>
    <submittedName>
        <fullName evidence="2">Uncharacterized protein</fullName>
    </submittedName>
</protein>
<evidence type="ECO:0000256" key="1">
    <source>
        <dbReference type="SAM" id="Phobius"/>
    </source>
</evidence>
<gene>
    <name evidence="2" type="ORF">RJT34_08159</name>
</gene>
<dbReference type="Proteomes" id="UP001359559">
    <property type="component" value="Unassembled WGS sequence"/>
</dbReference>
<name>A0AAN9K5Z6_CLITE</name>
<reference evidence="2 3" key="1">
    <citation type="submission" date="2024-01" db="EMBL/GenBank/DDBJ databases">
        <title>The genomes of 5 underutilized Papilionoideae crops provide insights into root nodulation and disease resistance.</title>
        <authorList>
            <person name="Yuan L."/>
        </authorList>
    </citation>
    <scope>NUCLEOTIDE SEQUENCE [LARGE SCALE GENOMIC DNA]</scope>
    <source>
        <strain evidence="2">LY-2023</strain>
        <tissue evidence="2">Leaf</tissue>
    </source>
</reference>
<keyword evidence="1" id="KW-0472">Membrane</keyword>
<sequence length="88" mass="10338">MDWFYPKRRGPEWKGTKSIASSVFAPSAHLLMIFGIVIALLSFSYYKDYKAQLHTTTINFHLFLFLLPVMLIFFMLSYARLNFHSSRP</sequence>
<feature type="transmembrane region" description="Helical" evidence="1">
    <location>
        <begin position="58"/>
        <end position="79"/>
    </location>
</feature>
<evidence type="ECO:0000313" key="3">
    <source>
        <dbReference type="Proteomes" id="UP001359559"/>
    </source>
</evidence>